<dbReference type="RefSeq" id="WP_012086217.1">
    <property type="nucleotide sequence ID" value="NZ_JACHVY010000003.1"/>
</dbReference>
<evidence type="ECO:0000313" key="3">
    <source>
        <dbReference type="Proteomes" id="UP000533269"/>
    </source>
</evidence>
<keyword evidence="1" id="KW-0472">Membrane</keyword>
<accession>A0A7W4XYC2</accession>
<keyword evidence="1" id="KW-0812">Transmembrane</keyword>
<sequence>MATSRPSSTSDDVRAVAGTTAEIVKTRGGPVRRHAQITGFFLTGLGLLGFIPGITTNYDEMGIFRSGAQLFGVFTVSLLSSTALFLYGVTVLAFGGSVRQAHKNVVLHALLLIGMGIAGAGIVANSPNPVLPTDAASNWLYLALGVFFLIGGTLARKKEIEENGVF</sequence>
<feature type="transmembrane region" description="Helical" evidence="1">
    <location>
        <begin position="70"/>
        <end position="93"/>
    </location>
</feature>
<keyword evidence="1" id="KW-1133">Transmembrane helix</keyword>
<dbReference type="Pfam" id="PF14325">
    <property type="entry name" value="DUF4383"/>
    <property type="match status" value="1"/>
</dbReference>
<feature type="transmembrane region" description="Helical" evidence="1">
    <location>
        <begin position="136"/>
        <end position="155"/>
    </location>
</feature>
<evidence type="ECO:0000256" key="1">
    <source>
        <dbReference type="SAM" id="Phobius"/>
    </source>
</evidence>
<name>A0A7W4XYC2_KINRA</name>
<comment type="caution">
    <text evidence="2">The sequence shown here is derived from an EMBL/GenBank/DDBJ whole genome shotgun (WGS) entry which is preliminary data.</text>
</comment>
<feature type="transmembrane region" description="Helical" evidence="1">
    <location>
        <begin position="37"/>
        <end position="58"/>
    </location>
</feature>
<protein>
    <recommendedName>
        <fullName evidence="4">DUF4383 domain-containing protein</fullName>
    </recommendedName>
</protein>
<gene>
    <name evidence="2" type="ORF">FHR75_003203</name>
</gene>
<feature type="transmembrane region" description="Helical" evidence="1">
    <location>
        <begin position="105"/>
        <end position="124"/>
    </location>
</feature>
<evidence type="ECO:0000313" key="2">
    <source>
        <dbReference type="EMBL" id="MBB2902372.1"/>
    </source>
</evidence>
<evidence type="ECO:0008006" key="4">
    <source>
        <dbReference type="Google" id="ProtNLM"/>
    </source>
</evidence>
<reference evidence="2 3" key="1">
    <citation type="submission" date="2020-08" db="EMBL/GenBank/DDBJ databases">
        <title>The Agave Microbiome: Exploring the role of microbial communities in plant adaptations to desert environments.</title>
        <authorList>
            <person name="Partida-Martinez L.P."/>
        </authorList>
    </citation>
    <scope>NUCLEOTIDE SEQUENCE [LARGE SCALE GENOMIC DNA]</scope>
    <source>
        <strain evidence="2 3">AS2.23</strain>
    </source>
</reference>
<reference evidence="2 3" key="2">
    <citation type="submission" date="2020-08" db="EMBL/GenBank/DDBJ databases">
        <authorList>
            <person name="Partida-Martinez L."/>
            <person name="Huntemann M."/>
            <person name="Clum A."/>
            <person name="Wang J."/>
            <person name="Palaniappan K."/>
            <person name="Ritter S."/>
            <person name="Chen I.-M."/>
            <person name="Stamatis D."/>
            <person name="Reddy T."/>
            <person name="O'Malley R."/>
            <person name="Daum C."/>
            <person name="Shapiro N."/>
            <person name="Ivanova N."/>
            <person name="Kyrpides N."/>
            <person name="Woyke T."/>
        </authorList>
    </citation>
    <scope>NUCLEOTIDE SEQUENCE [LARGE SCALE GENOMIC DNA]</scope>
    <source>
        <strain evidence="2 3">AS2.23</strain>
    </source>
</reference>
<dbReference type="EMBL" id="JACHVY010000003">
    <property type="protein sequence ID" value="MBB2902372.1"/>
    <property type="molecule type" value="Genomic_DNA"/>
</dbReference>
<proteinExistence type="predicted"/>
<organism evidence="2 3">
    <name type="scientific">Kineococcus radiotolerans</name>
    <dbReference type="NCBI Taxonomy" id="131568"/>
    <lineage>
        <taxon>Bacteria</taxon>
        <taxon>Bacillati</taxon>
        <taxon>Actinomycetota</taxon>
        <taxon>Actinomycetes</taxon>
        <taxon>Kineosporiales</taxon>
        <taxon>Kineosporiaceae</taxon>
        <taxon>Kineococcus</taxon>
    </lineage>
</organism>
<dbReference type="Proteomes" id="UP000533269">
    <property type="component" value="Unassembled WGS sequence"/>
</dbReference>
<dbReference type="AlphaFoldDB" id="A0A7W4XYC2"/>